<evidence type="ECO:0000256" key="1">
    <source>
        <dbReference type="SAM" id="MobiDB-lite"/>
    </source>
</evidence>
<feature type="region of interest" description="Disordered" evidence="1">
    <location>
        <begin position="55"/>
        <end position="77"/>
    </location>
</feature>
<evidence type="ECO:0000313" key="4">
    <source>
        <dbReference type="Proteomes" id="UP000736672"/>
    </source>
</evidence>
<comment type="caution">
    <text evidence="3">The sequence shown here is derived from an EMBL/GenBank/DDBJ whole genome shotgun (WGS) entry which is preliminary data.</text>
</comment>
<gene>
    <name evidence="3" type="ORF">B0J15DRAFT_488906</name>
</gene>
<sequence>MNARALFTPLLILMTVRHLRMCQLRVKMCRATCNPCNKVTLFPWSRVHRRKQDERFVTGSRAQLGNKISTPGKRRRF</sequence>
<evidence type="ECO:0000313" key="3">
    <source>
        <dbReference type="EMBL" id="KAH7266543.1"/>
    </source>
</evidence>
<feature type="chain" id="PRO_5040329263" description="Secreted protein" evidence="2">
    <location>
        <begin position="19"/>
        <end position="77"/>
    </location>
</feature>
<feature type="compositionally biased region" description="Polar residues" evidence="1">
    <location>
        <begin position="60"/>
        <end position="69"/>
    </location>
</feature>
<dbReference type="AlphaFoldDB" id="A0A9P9R552"/>
<dbReference type="EMBL" id="JAGTJS010000006">
    <property type="protein sequence ID" value="KAH7266543.1"/>
    <property type="molecule type" value="Genomic_DNA"/>
</dbReference>
<organism evidence="3 4">
    <name type="scientific">Fusarium solani</name>
    <name type="common">Filamentous fungus</name>
    <dbReference type="NCBI Taxonomy" id="169388"/>
    <lineage>
        <taxon>Eukaryota</taxon>
        <taxon>Fungi</taxon>
        <taxon>Dikarya</taxon>
        <taxon>Ascomycota</taxon>
        <taxon>Pezizomycotina</taxon>
        <taxon>Sordariomycetes</taxon>
        <taxon>Hypocreomycetidae</taxon>
        <taxon>Hypocreales</taxon>
        <taxon>Nectriaceae</taxon>
        <taxon>Fusarium</taxon>
        <taxon>Fusarium solani species complex</taxon>
    </lineage>
</organism>
<evidence type="ECO:0000256" key="2">
    <source>
        <dbReference type="SAM" id="SignalP"/>
    </source>
</evidence>
<protein>
    <recommendedName>
        <fullName evidence="5">Secreted protein</fullName>
    </recommendedName>
</protein>
<dbReference type="Proteomes" id="UP000736672">
    <property type="component" value="Unassembled WGS sequence"/>
</dbReference>
<evidence type="ECO:0008006" key="5">
    <source>
        <dbReference type="Google" id="ProtNLM"/>
    </source>
</evidence>
<reference evidence="3" key="1">
    <citation type="journal article" date="2021" name="Nat. Commun.">
        <title>Genetic determinants of endophytism in the Arabidopsis root mycobiome.</title>
        <authorList>
            <person name="Mesny F."/>
            <person name="Miyauchi S."/>
            <person name="Thiergart T."/>
            <person name="Pickel B."/>
            <person name="Atanasova L."/>
            <person name="Karlsson M."/>
            <person name="Huettel B."/>
            <person name="Barry K.W."/>
            <person name="Haridas S."/>
            <person name="Chen C."/>
            <person name="Bauer D."/>
            <person name="Andreopoulos W."/>
            <person name="Pangilinan J."/>
            <person name="LaButti K."/>
            <person name="Riley R."/>
            <person name="Lipzen A."/>
            <person name="Clum A."/>
            <person name="Drula E."/>
            <person name="Henrissat B."/>
            <person name="Kohler A."/>
            <person name="Grigoriev I.V."/>
            <person name="Martin F.M."/>
            <person name="Hacquard S."/>
        </authorList>
    </citation>
    <scope>NUCLEOTIDE SEQUENCE</scope>
    <source>
        <strain evidence="3">FSSC 5 MPI-SDFR-AT-0091</strain>
    </source>
</reference>
<keyword evidence="2" id="KW-0732">Signal</keyword>
<feature type="signal peptide" evidence="2">
    <location>
        <begin position="1"/>
        <end position="18"/>
    </location>
</feature>
<keyword evidence="4" id="KW-1185">Reference proteome</keyword>
<accession>A0A9P9R552</accession>
<name>A0A9P9R552_FUSSL</name>
<proteinExistence type="predicted"/>